<evidence type="ECO:0000256" key="11">
    <source>
        <dbReference type="ARBA" id="ARBA00034617"/>
    </source>
</evidence>
<evidence type="ECO:0000256" key="12">
    <source>
        <dbReference type="ARBA" id="ARBA00048988"/>
    </source>
</evidence>
<dbReference type="InterPro" id="IPR038726">
    <property type="entry name" value="PDDEXK_AddAB-type"/>
</dbReference>
<dbReference type="CDD" id="cd17932">
    <property type="entry name" value="DEXQc_UvrD"/>
    <property type="match status" value="1"/>
</dbReference>
<comment type="similarity">
    <text evidence="13">Belongs to the helicase family. AddA subfamily.</text>
</comment>
<keyword evidence="3 13" id="KW-0227">DNA damage</keyword>
<evidence type="ECO:0000256" key="8">
    <source>
        <dbReference type="ARBA" id="ARBA00023125"/>
    </source>
</evidence>
<dbReference type="InterPro" id="IPR014152">
    <property type="entry name" value="AddA"/>
</dbReference>
<comment type="cofactor">
    <cofactor evidence="13">
        <name>Mg(2+)</name>
        <dbReference type="ChEBI" id="CHEBI:18420"/>
    </cofactor>
</comment>
<dbReference type="InterPro" id="IPR027417">
    <property type="entry name" value="P-loop_NTPase"/>
</dbReference>
<comment type="catalytic activity">
    <reaction evidence="11 13">
        <text>Couples ATP hydrolysis with the unwinding of duplex DNA by translocating in the 3'-5' direction.</text>
        <dbReference type="EC" id="5.6.2.4"/>
    </reaction>
</comment>
<keyword evidence="10 13" id="KW-0413">Isomerase</keyword>
<evidence type="ECO:0000256" key="7">
    <source>
        <dbReference type="ARBA" id="ARBA00022840"/>
    </source>
</evidence>
<sequence length="1237" mass="142625">MDRKDEGGARKMRQIPFLSQEEIYTLQEREAQSDKAQKRTPEQIEAIYSSGQNILVSASAGSGKTFVMVQRIVDQILRGVRIDQLFISTFTVKAASELKERLEKELSKALKATDDEELKQHLAQQLADIPNADIGTMDSFTQKVLNKYGYLLELAPNFRILQSASEQLLLQNEVFEQVFEEFYQSDQAALFKKLVKNFTGQRKDLLGFREQVYKIYAFLQSTSSPIAWLGKDFLKGYERADFQEEKAQLLAQIKEALYDLEDFFHYHLANEAKEFPKAKYLENVQSVLDCLASLQGQSSEEAYVTALDRIVEISRASNGKALTNSGRKEELKEIINTYNEKRKEKIQVLRDLADQFYRFEFQVTYHEEAKEILLVLQRFMKAFVESYLNRKKEENAFEFADVSHFAIQILEEFPDVRHFYRNKYHEVMVDEYQDTNHTQERMLELLSNGHNRFMVGDIKQSIYRFRQADPQIFNDKFKLYQDDSQQGKLIVLKENFRSHVEVLEATNDVFKRLMDEEVGEIDYNETHYLVAGNPDKKEPNPQYQTEFLIYDGTLETNNEENDKDVSSVSAGEVALVIKEIIRLHNEENVQFEDITLLTASRTRNDMILAEFAKYGIPVVSDGGEDNYLQSVEVMVMLDTLRTINNPLNDYALVALLKSPMFTFTEDELARLALQKKVTEANHVVHQENLYEKLKNALSGHGQHPELITPPILKKIQQFQEILLDWREFAKINSLYDLLWKIYQDRFYYDYVGALPNGAGRQANLYALTLRANDYEKMSFKGLSRFIGMIDKILETQNDLASVVVAAPKHAVRLMTVHKSKGLEFKYVFLLNTDKAFNRKDSSSALILSRQNGVGIKYVADVAVDVTDKLAPNHVRLSIDTLPYVQNEREIHLASISEQMRLLYVAMTRAERKLYLVGKGRQESLEKKTFPAPENGRLAASIRRTMTSFQDWIWALQTVFKNDDLTFSTRFVTDSDLTSEKIGQLKLKERIVEENLAHNRQSEDIRRALDILENVDRLNTQYRAAIHLPSVRTPSQIKKFYEPVMDTDGVEIMEKKTPDFIGKTSFELPDFAKKAPVTGAQIGSAVHELMQRIPLNQLPTIAILKEILAQVQAEETVKKKIDLQKIASFFETELGQLLLKQADKVYREAPFAMLKQDQASGQNFVVRGILDGYLLLDDRIVLFDYKTDQYTNPSELVERYQAQLSLYAEALRRSYGIEKIEKYLVLLGGVQLQVVKVD</sequence>
<accession>E6IZW5</accession>
<evidence type="ECO:0000313" key="19">
    <source>
        <dbReference type="Proteomes" id="UP000002973"/>
    </source>
</evidence>
<dbReference type="eggNOG" id="COG1074">
    <property type="taxonomic scope" value="Bacteria"/>
</dbReference>
<keyword evidence="8 13" id="KW-0238">DNA-binding</keyword>
<keyword evidence="15" id="KW-0175">Coiled coil</keyword>
<dbReference type="HAMAP" id="MF_01451">
    <property type="entry name" value="AddA"/>
    <property type="match status" value="1"/>
</dbReference>
<dbReference type="Proteomes" id="UP000002973">
    <property type="component" value="Unassembled WGS sequence"/>
</dbReference>
<evidence type="ECO:0000256" key="13">
    <source>
        <dbReference type="HAMAP-Rule" id="MF_01451"/>
    </source>
</evidence>
<protein>
    <recommendedName>
        <fullName evidence="13">ATP-dependent helicase/nuclease subunit A</fullName>
        <ecNumber evidence="13">3.1.-.-</ecNumber>
        <ecNumber evidence="13">5.6.2.4</ecNumber>
    </recommendedName>
    <alternativeName>
        <fullName evidence="13">ATP-dependent helicase/nuclease AddA</fullName>
    </alternativeName>
    <alternativeName>
        <fullName evidence="13">DNA 3'-5' helicase AddA</fullName>
    </alternativeName>
</protein>
<dbReference type="EC" id="3.1.-.-" evidence="13"/>
<keyword evidence="2 13" id="KW-0547">Nucleotide-binding</keyword>
<dbReference type="PANTHER" id="PTHR11070:SF48">
    <property type="entry name" value="ATP-DEPENDENT HELICASE_NUCLEASE SUBUNIT A"/>
    <property type="match status" value="1"/>
</dbReference>
<dbReference type="InterPro" id="IPR014017">
    <property type="entry name" value="DNA_helicase_UvrD-like_C"/>
</dbReference>
<dbReference type="NCBIfam" id="TIGR02785">
    <property type="entry name" value="addA_Gpos"/>
    <property type="match status" value="1"/>
</dbReference>
<dbReference type="InterPro" id="IPR011335">
    <property type="entry name" value="Restrct_endonuc-II-like"/>
</dbReference>
<dbReference type="GO" id="GO:0033202">
    <property type="term" value="C:DNA helicase complex"/>
    <property type="evidence" value="ECO:0007669"/>
    <property type="project" value="TreeGrafter"/>
</dbReference>
<feature type="binding site" evidence="14">
    <location>
        <begin position="58"/>
        <end position="65"/>
    </location>
    <ligand>
        <name>ATP</name>
        <dbReference type="ChEBI" id="CHEBI:30616"/>
    </ligand>
</feature>
<feature type="coiled-coil region" evidence="15">
    <location>
        <begin position="92"/>
        <end position="119"/>
    </location>
</feature>
<reference evidence="18 19" key="1">
    <citation type="submission" date="2010-11" db="EMBL/GenBank/DDBJ databases">
        <authorList>
            <person name="Weinstock G."/>
            <person name="Sodergren E."/>
            <person name="Clifton S."/>
            <person name="Fulton L."/>
            <person name="Fulton B."/>
            <person name="Courtney L."/>
            <person name="Fronick C."/>
            <person name="Harrison M."/>
            <person name="Strong C."/>
            <person name="Farmer C."/>
            <person name="Delahaunty K."/>
            <person name="Markovic C."/>
            <person name="Hall O."/>
            <person name="Minx P."/>
            <person name="Tomlinson C."/>
            <person name="Mitreva M."/>
            <person name="Hou S."/>
            <person name="Chen J."/>
            <person name="Wollam A."/>
            <person name="Pepin K.H."/>
            <person name="Johnson M."/>
            <person name="Bhonagiri V."/>
            <person name="Zhang X."/>
            <person name="Suruliraj S."/>
            <person name="Warren W."/>
            <person name="Chinwalla A."/>
            <person name="Mardis E.R."/>
            <person name="Wilson R.K."/>
        </authorList>
    </citation>
    <scope>NUCLEOTIDE SEQUENCE [LARGE SCALE GENOMIC DNA]</scope>
    <source>
        <strain evidence="18 19">F0211</strain>
    </source>
</reference>
<dbReference type="Pfam" id="PF00580">
    <property type="entry name" value="UvrD-helicase"/>
    <property type="match status" value="1"/>
</dbReference>
<dbReference type="Gene3D" id="3.40.50.300">
    <property type="entry name" value="P-loop containing nucleotide triphosphate hydrolases"/>
    <property type="match status" value="4"/>
</dbReference>
<organism evidence="18 19">
    <name type="scientific">Streptococcus anginosus F0211</name>
    <dbReference type="NCBI Taxonomy" id="706437"/>
    <lineage>
        <taxon>Bacteria</taxon>
        <taxon>Bacillati</taxon>
        <taxon>Bacillota</taxon>
        <taxon>Bacilli</taxon>
        <taxon>Lactobacillales</taxon>
        <taxon>Streptococcaceae</taxon>
        <taxon>Streptococcus</taxon>
        <taxon>Streptococcus anginosus group</taxon>
    </lineage>
</organism>
<dbReference type="InterPro" id="IPR011604">
    <property type="entry name" value="PDDEXK-like_dom_sf"/>
</dbReference>
<dbReference type="GO" id="GO:0008408">
    <property type="term" value="F:3'-5' exonuclease activity"/>
    <property type="evidence" value="ECO:0007669"/>
    <property type="project" value="UniProtKB-UniRule"/>
</dbReference>
<keyword evidence="9 13" id="KW-0234">DNA repair</keyword>
<dbReference type="GO" id="GO:0016887">
    <property type="term" value="F:ATP hydrolysis activity"/>
    <property type="evidence" value="ECO:0007669"/>
    <property type="project" value="RHEA"/>
</dbReference>
<dbReference type="SUPFAM" id="SSF52540">
    <property type="entry name" value="P-loop containing nucleoside triphosphate hydrolases"/>
    <property type="match status" value="1"/>
</dbReference>
<dbReference type="Pfam" id="PF12705">
    <property type="entry name" value="PDDEXK_1"/>
    <property type="match status" value="1"/>
</dbReference>
<comment type="catalytic activity">
    <reaction evidence="12 13">
        <text>ATP + H2O = ADP + phosphate + H(+)</text>
        <dbReference type="Rhea" id="RHEA:13065"/>
        <dbReference type="ChEBI" id="CHEBI:15377"/>
        <dbReference type="ChEBI" id="CHEBI:15378"/>
        <dbReference type="ChEBI" id="CHEBI:30616"/>
        <dbReference type="ChEBI" id="CHEBI:43474"/>
        <dbReference type="ChEBI" id="CHEBI:456216"/>
        <dbReference type="EC" id="5.6.2.4"/>
    </reaction>
</comment>
<evidence type="ECO:0000256" key="2">
    <source>
        <dbReference type="ARBA" id="ARBA00022741"/>
    </source>
</evidence>
<feature type="domain" description="UvrD-like helicase C-terminal" evidence="17">
    <location>
        <begin position="526"/>
        <end position="821"/>
    </location>
</feature>
<evidence type="ECO:0000259" key="17">
    <source>
        <dbReference type="PROSITE" id="PS51217"/>
    </source>
</evidence>
<evidence type="ECO:0000256" key="6">
    <source>
        <dbReference type="ARBA" id="ARBA00022839"/>
    </source>
</evidence>
<evidence type="ECO:0000259" key="16">
    <source>
        <dbReference type="PROSITE" id="PS51198"/>
    </source>
</evidence>
<evidence type="ECO:0000256" key="10">
    <source>
        <dbReference type="ARBA" id="ARBA00023235"/>
    </source>
</evidence>
<dbReference type="GO" id="GO:0043138">
    <property type="term" value="F:3'-5' DNA helicase activity"/>
    <property type="evidence" value="ECO:0007669"/>
    <property type="project" value="UniProtKB-UniRule"/>
</dbReference>
<dbReference type="AlphaFoldDB" id="E6IZW5"/>
<dbReference type="Gene3D" id="3.90.320.10">
    <property type="match status" value="1"/>
</dbReference>
<dbReference type="SUPFAM" id="SSF52980">
    <property type="entry name" value="Restriction endonuclease-like"/>
    <property type="match status" value="1"/>
</dbReference>
<keyword evidence="5 13" id="KW-0347">Helicase</keyword>
<keyword evidence="1 13" id="KW-0540">Nuclease</keyword>
<dbReference type="PROSITE" id="PS51198">
    <property type="entry name" value="UVRD_HELICASE_ATP_BIND"/>
    <property type="match status" value="1"/>
</dbReference>
<dbReference type="PANTHER" id="PTHR11070">
    <property type="entry name" value="UVRD / RECB / PCRA DNA HELICASE FAMILY MEMBER"/>
    <property type="match status" value="1"/>
</dbReference>
<keyword evidence="4 13" id="KW-0378">Hydrolase</keyword>
<dbReference type="GO" id="GO:0003690">
    <property type="term" value="F:double-stranded DNA binding"/>
    <property type="evidence" value="ECO:0007669"/>
    <property type="project" value="UniProtKB-UniRule"/>
</dbReference>
<dbReference type="InterPro" id="IPR000212">
    <property type="entry name" value="DNA_helicase_UvrD/REP"/>
</dbReference>
<dbReference type="EC" id="5.6.2.4" evidence="13"/>
<evidence type="ECO:0000256" key="4">
    <source>
        <dbReference type="ARBA" id="ARBA00022801"/>
    </source>
</evidence>
<dbReference type="Pfam" id="PF13361">
    <property type="entry name" value="UvrD_C"/>
    <property type="match status" value="1"/>
</dbReference>
<name>E6IZW5_STRAP</name>
<dbReference type="EMBL" id="AECT01000010">
    <property type="protein sequence ID" value="EFU22851.1"/>
    <property type="molecule type" value="Genomic_DNA"/>
</dbReference>
<dbReference type="GO" id="GO:0005829">
    <property type="term" value="C:cytosol"/>
    <property type="evidence" value="ECO:0007669"/>
    <property type="project" value="TreeGrafter"/>
</dbReference>
<comment type="function">
    <text evidence="13">The heterodimer acts as both an ATP-dependent DNA helicase and an ATP-dependent, dual-direction single-stranded exonuclease. Recognizes the chi site generating a DNA molecule suitable for the initiation of homologous recombination. The AddA nuclease domain is required for chi fragment generation; this subunit has the helicase and 3' -&gt; 5' nuclease activities.</text>
</comment>
<evidence type="ECO:0000313" key="18">
    <source>
        <dbReference type="EMBL" id="EFU22851.1"/>
    </source>
</evidence>
<keyword evidence="6 13" id="KW-0269">Exonuclease</keyword>
<comment type="subunit">
    <text evidence="13">Heterodimer of AddA and AddB/RexB.</text>
</comment>
<evidence type="ECO:0000256" key="15">
    <source>
        <dbReference type="SAM" id="Coils"/>
    </source>
</evidence>
<evidence type="ECO:0000256" key="5">
    <source>
        <dbReference type="ARBA" id="ARBA00022806"/>
    </source>
</evidence>
<dbReference type="PROSITE" id="PS51217">
    <property type="entry name" value="UVRD_HELICASE_CTER"/>
    <property type="match status" value="1"/>
</dbReference>
<evidence type="ECO:0000256" key="3">
    <source>
        <dbReference type="ARBA" id="ARBA00022763"/>
    </source>
</evidence>
<comment type="caution">
    <text evidence="18">The sequence shown here is derived from an EMBL/GenBank/DDBJ whole genome shotgun (WGS) entry which is preliminary data.</text>
</comment>
<gene>
    <name evidence="13 18" type="primary">addA</name>
    <name evidence="18" type="ORF">HMPREF0813_00531</name>
</gene>
<keyword evidence="7 13" id="KW-0067">ATP-binding</keyword>
<evidence type="ECO:0000256" key="14">
    <source>
        <dbReference type="PROSITE-ProRule" id="PRU00560"/>
    </source>
</evidence>
<dbReference type="Gene3D" id="1.10.486.10">
    <property type="entry name" value="PCRA, domain 4"/>
    <property type="match status" value="1"/>
</dbReference>
<feature type="domain" description="UvrD-like helicase ATP-binding" evidence="16">
    <location>
        <begin position="37"/>
        <end position="499"/>
    </location>
</feature>
<proteinExistence type="inferred from homology"/>
<dbReference type="GO" id="GO:0005524">
    <property type="term" value="F:ATP binding"/>
    <property type="evidence" value="ECO:0007669"/>
    <property type="project" value="UniProtKB-UniRule"/>
</dbReference>
<evidence type="ECO:0000256" key="1">
    <source>
        <dbReference type="ARBA" id="ARBA00022722"/>
    </source>
</evidence>
<evidence type="ECO:0000256" key="9">
    <source>
        <dbReference type="ARBA" id="ARBA00023204"/>
    </source>
</evidence>
<dbReference type="InterPro" id="IPR014016">
    <property type="entry name" value="UvrD-like_ATP-bd"/>
</dbReference>
<dbReference type="GO" id="GO:0000724">
    <property type="term" value="P:double-strand break repair via homologous recombination"/>
    <property type="evidence" value="ECO:0007669"/>
    <property type="project" value="UniProtKB-UniRule"/>
</dbReference>